<dbReference type="CDD" id="cd00063">
    <property type="entry name" value="FN3"/>
    <property type="match status" value="2"/>
</dbReference>
<dbReference type="SUPFAM" id="SSF56112">
    <property type="entry name" value="Protein kinase-like (PK-like)"/>
    <property type="match status" value="1"/>
</dbReference>
<dbReference type="Pfam" id="PF07679">
    <property type="entry name" value="I-set"/>
    <property type="match status" value="11"/>
</dbReference>
<dbReference type="PANTHER" id="PTHR47633:SF7">
    <property type="entry name" value="TITIN HOMOLOG"/>
    <property type="match status" value="1"/>
</dbReference>
<keyword evidence="14" id="KW-0539">Nucleus</keyword>
<dbReference type="PROSITE" id="PS00107">
    <property type="entry name" value="PROTEIN_KINASE_ATP"/>
    <property type="match status" value="1"/>
</dbReference>
<dbReference type="PANTHER" id="PTHR47633">
    <property type="entry name" value="IMMUNOGLOBULIN"/>
    <property type="match status" value="1"/>
</dbReference>
<evidence type="ECO:0000313" key="21">
    <source>
        <dbReference type="EMBL" id="PIO69785.1"/>
    </source>
</evidence>
<reference evidence="21 22" key="1">
    <citation type="submission" date="2015-09" db="EMBL/GenBank/DDBJ databases">
        <title>Draft genome of the parasitic nematode Teladorsagia circumcincta isolate WARC Sus (inbred).</title>
        <authorList>
            <person name="Mitreva M."/>
        </authorList>
    </citation>
    <scope>NUCLEOTIDE SEQUENCE [LARGE SCALE GENOMIC DNA]</scope>
    <source>
        <strain evidence="21 22">S</strain>
    </source>
</reference>
<dbReference type="FunFam" id="2.60.40.10:FF:000031">
    <property type="entry name" value="Myosin-binding protein C, slow type"/>
    <property type="match status" value="1"/>
</dbReference>
<feature type="domain" description="Ig-like" evidence="19">
    <location>
        <begin position="822"/>
        <end position="914"/>
    </location>
</feature>
<protein>
    <submittedName>
        <fullName evidence="21">Immunoglobulin I-set domain protein</fullName>
    </submittedName>
</protein>
<dbReference type="InterPro" id="IPR008271">
    <property type="entry name" value="Ser/Thr_kinase_AS"/>
</dbReference>
<dbReference type="InterPro" id="IPR017441">
    <property type="entry name" value="Protein_kinase_ATP_BS"/>
</dbReference>
<feature type="domain" description="Ig-like" evidence="19">
    <location>
        <begin position="41"/>
        <end position="132"/>
    </location>
</feature>
<keyword evidence="10" id="KW-0418">Kinase</keyword>
<dbReference type="InterPro" id="IPR013783">
    <property type="entry name" value="Ig-like_fold"/>
</dbReference>
<dbReference type="SUPFAM" id="SSF49265">
    <property type="entry name" value="Fibronectin type III"/>
    <property type="match status" value="2"/>
</dbReference>
<dbReference type="InterPro" id="IPR003598">
    <property type="entry name" value="Ig_sub2"/>
</dbReference>
<dbReference type="InterPro" id="IPR003599">
    <property type="entry name" value="Ig_sub"/>
</dbReference>
<dbReference type="PROSITE" id="PS50835">
    <property type="entry name" value="IG_LIKE"/>
    <property type="match status" value="10"/>
</dbReference>
<dbReference type="SMART" id="SM00220">
    <property type="entry name" value="S_TKc"/>
    <property type="match status" value="1"/>
</dbReference>
<feature type="domain" description="Ig-like" evidence="19">
    <location>
        <begin position="1056"/>
        <end position="1131"/>
    </location>
</feature>
<evidence type="ECO:0000256" key="7">
    <source>
        <dbReference type="ARBA" id="ARBA00022679"/>
    </source>
</evidence>
<dbReference type="CDD" id="cd00096">
    <property type="entry name" value="Ig"/>
    <property type="match status" value="3"/>
</dbReference>
<evidence type="ECO:0000256" key="5">
    <source>
        <dbReference type="ARBA" id="ARBA00022490"/>
    </source>
</evidence>
<dbReference type="FunFam" id="2.60.40.10:FF:000107">
    <property type="entry name" value="Myosin, light chain kinase a"/>
    <property type="match status" value="4"/>
</dbReference>
<keyword evidence="22" id="KW-1185">Reference proteome</keyword>
<dbReference type="InterPro" id="IPR013098">
    <property type="entry name" value="Ig_I-set"/>
</dbReference>
<dbReference type="GO" id="GO:0005524">
    <property type="term" value="F:ATP binding"/>
    <property type="evidence" value="ECO:0007669"/>
    <property type="project" value="UniProtKB-UniRule"/>
</dbReference>
<feature type="region of interest" description="Disordered" evidence="17">
    <location>
        <begin position="1032"/>
        <end position="1056"/>
    </location>
</feature>
<keyword evidence="6" id="KW-0723">Serine/threonine-protein kinase</keyword>
<evidence type="ECO:0000256" key="8">
    <source>
        <dbReference type="ARBA" id="ARBA00022737"/>
    </source>
</evidence>
<dbReference type="GO" id="GO:0031672">
    <property type="term" value="C:A band"/>
    <property type="evidence" value="ECO:0007669"/>
    <property type="project" value="UniProtKB-SubCell"/>
</dbReference>
<keyword evidence="8" id="KW-0677">Repeat</keyword>
<dbReference type="GO" id="GO:0003779">
    <property type="term" value="F:actin binding"/>
    <property type="evidence" value="ECO:0007669"/>
    <property type="project" value="UniProtKB-ARBA"/>
</dbReference>
<evidence type="ECO:0000256" key="15">
    <source>
        <dbReference type="ARBA" id="ARBA00023319"/>
    </source>
</evidence>
<dbReference type="PROSITE" id="PS00108">
    <property type="entry name" value="PROTEIN_KINASE_ST"/>
    <property type="match status" value="1"/>
</dbReference>
<comment type="similarity">
    <text evidence="4">Belongs to the protein kinase superfamily. CAMK Ser/Thr protein kinase family.</text>
</comment>
<dbReference type="GO" id="GO:0005634">
    <property type="term" value="C:nucleus"/>
    <property type="evidence" value="ECO:0007669"/>
    <property type="project" value="UniProtKB-SubCell"/>
</dbReference>
<dbReference type="InterPro" id="IPR036116">
    <property type="entry name" value="FN3_sf"/>
</dbReference>
<evidence type="ECO:0000256" key="6">
    <source>
        <dbReference type="ARBA" id="ARBA00022527"/>
    </source>
</evidence>
<evidence type="ECO:0000313" key="22">
    <source>
        <dbReference type="Proteomes" id="UP000230423"/>
    </source>
</evidence>
<comment type="subcellular location">
    <subcellularLocation>
        <location evidence="2">Cytoplasm</location>
        <location evidence="2">Myofibril</location>
        <location evidence="2">Sarcomere</location>
        <location evidence="2">A band</location>
    </subcellularLocation>
    <subcellularLocation>
        <location evidence="3">Cytoplasm</location>
        <location evidence="3">Myofibril</location>
        <location evidence="3">Sarcomere</location>
        <location evidence="3">I band</location>
    </subcellularLocation>
    <subcellularLocation>
        <location evidence="1">Nucleus</location>
    </subcellularLocation>
</comment>
<evidence type="ECO:0000259" key="18">
    <source>
        <dbReference type="PROSITE" id="PS50011"/>
    </source>
</evidence>
<feature type="domain" description="Ig-like" evidence="19">
    <location>
        <begin position="1637"/>
        <end position="1726"/>
    </location>
</feature>
<keyword evidence="9 16" id="KW-0547">Nucleotide-binding</keyword>
<dbReference type="SMART" id="SM00408">
    <property type="entry name" value="IGc2"/>
    <property type="match status" value="10"/>
</dbReference>
<keyword evidence="7" id="KW-0808">Transferase</keyword>
<evidence type="ECO:0000256" key="9">
    <source>
        <dbReference type="ARBA" id="ARBA00022741"/>
    </source>
</evidence>
<dbReference type="InterPro" id="IPR000719">
    <property type="entry name" value="Prot_kinase_dom"/>
</dbReference>
<feature type="binding site" evidence="16">
    <location>
        <position position="309"/>
    </location>
    <ligand>
        <name>ATP</name>
        <dbReference type="ChEBI" id="CHEBI:30616"/>
    </ligand>
</feature>
<dbReference type="Gene3D" id="2.60.40.10">
    <property type="entry name" value="Immunoglobulins"/>
    <property type="match status" value="13"/>
</dbReference>
<sequence length="1792" mass="197644">MSTSSDNIGDAPSHRFRVAAENAVGTGSFIESEPVTIGIRPEIARDASKSLFIFPEGKDASITLSFSGKPAPSAEWTDSAGKLIKDSKKYKIKTTAADTQLTIKDVCPSNAGQYTLKVKNNSGEDSLPLTIQVQGRPDSPGKPSVQQKTADSVVLTWTEPKKDGGSPVQQFTVEMCTAANKKWKKAETTKQATTTLFNLVPGELYIFRVKASNKMGESEFSEESEPFSLKEPVAEEPKVKIDDEKVAEPIDYEKLDSKIDPLQQKEIDVRHLPNDLLDKYIICEELGQGAYGTVYRAIEKATGKVWAAKMVQVRPGVRKEDVLHEISIMNQLHHDKLLNLHEAFDLGNEMCLIEEFVSGGELLDKIIEDDMLMSEDEAKDYMRQILQGLEHMHKNQIVHLDLKPENILLKSKNSTDLKLVDFGLSRKLDPKKTVKLLFGTPEFCAPEVVNYEPVSFSTDMWSVGVITYVLLSGLSPFLGDTDEETLANVSAADWGFDDPVFDDVSDAAKDFICRLMCKDKRRRMTVKQALQHPWIAKTPKAPKLRGQLTPQQKKKFMELRRWSDDLLPIGRLAKRGAIFRQQSMDGVFERDISFDTEYPPNVKKQLEDIVAYVGDLIAVLCCEMDGSPLPQITWFKDEKQLVVPSIKYDSHFEDGLAELTVKNIEQSDAGVYRCCATNELGSVSTEGKLIVGVREAKTSPAELQKKKAAKVAEEEPVVAEAKPSFKPGLVDSSVMLGEKLILSVTSISAPDVTVEWFHNEKLIDEADKQYVRKHDKSRYELIIDSASLIDGGKWKVVGRNKLGQCESSCEVVVKIPDGFMAPTFEKSLEDVSCEEMELLTLPVKISANPPPEITWYCDEKELQHSLNHRLQFDDDSKEYSLTIVKAYKEDSGEYRCVARNVIGEAESVCYVRIDEPEEKRSKKIDESKAPKFSMHLVNPREVPEGAELILTCVVTGTPHPKITWLKDGKRYKDGQKLVVENRMLQYSDRKGVARLDIMNCVPGDSGEYSCEAVNALGKDVTECRVKVTGEVDEAVEHSPSPSSTPSLGYSSDDSRPPIITRPLVDTNVKAGCRELLELEVDGVPTPMIEWYHDGKLVAENRTLRTTFDGKVAVLKIYEAQPEHQGQYICKLGTPISLSCQVRGDQPLVISWLHNGRPITSDSRYRTRSFDDGISTLEIHALTEDLCGTYTVTASNPHGDSHSSAVVQVDRITAEAAVPSPPTFVVAPKAKFVVDESSSLTIVCDISGSSSMQVAWLKNGRPLNVTDRVQMDRDGLTSRLIITSVTPEDEGQYSVTAKDEFGEVTAESEVVVTPRREVAPTAVKIVKGPPSAIKGEPVVESCTKDSVSLSWSPPEDTHGSRLEDYKVEQRTPDQQNWVEVATVTRPRCAIKNLSPNTEYLFRVAARNAEGLSEGSLPVKVRTLSAGTKPLFTEPPTPSLAIAEDEELCIVAKFSGSPTPSVKWYKSGKEMTDSDGSITTESTSSVLTIAKARSGVDDAIYTCQIENEMGQASSDTAVSVVSSKEEIQEVDALDKVSPGAPSVAKPLSNETVQLGQQFTLSCRFAAKEGTAKWYHNDDKVTPTGRYELFTSSNGSQKLVCHNSNVTDAGVYRCVLTNEKGMAQTDCEVFVKGAEDQIAPVFEKNLEDITTLTGKKLVLSCRAIGHPEPDLVWTKDGERIATSRRVRLEFDDKGLSELHIHDCTAQDAGIYLCTATNTSGVQSTQCTVTVAEVSGKDAHLVIAEEEKIMKPRFIRAPPSTLEAQEGGQFKLIAKVGLVLGALIFGDCQPADRVLQ</sequence>
<dbReference type="Pfam" id="PF00041">
    <property type="entry name" value="fn3"/>
    <property type="match status" value="2"/>
</dbReference>
<keyword evidence="13" id="KW-1015">Disulfide bond</keyword>
<dbReference type="GO" id="GO:0004674">
    <property type="term" value="F:protein serine/threonine kinase activity"/>
    <property type="evidence" value="ECO:0007669"/>
    <property type="project" value="UniProtKB-KW"/>
</dbReference>
<evidence type="ECO:0000259" key="19">
    <source>
        <dbReference type="PROSITE" id="PS50835"/>
    </source>
</evidence>
<dbReference type="SMART" id="SM00409">
    <property type="entry name" value="IG"/>
    <property type="match status" value="10"/>
</dbReference>
<dbReference type="SMART" id="SM00060">
    <property type="entry name" value="FN3"/>
    <property type="match status" value="4"/>
</dbReference>
<evidence type="ECO:0000256" key="10">
    <source>
        <dbReference type="ARBA" id="ARBA00022777"/>
    </source>
</evidence>
<feature type="domain" description="Ig-like" evidence="19">
    <location>
        <begin position="930"/>
        <end position="1028"/>
    </location>
</feature>
<evidence type="ECO:0000256" key="11">
    <source>
        <dbReference type="ARBA" id="ARBA00022840"/>
    </source>
</evidence>
<keyword evidence="5" id="KW-0963">Cytoplasm</keyword>
<keyword evidence="11 16" id="KW-0067">ATP-binding</keyword>
<dbReference type="FunFam" id="2.60.40.10:FF:000080">
    <property type="entry name" value="Myosin light chain kinase, smooth muscle"/>
    <property type="match status" value="1"/>
</dbReference>
<dbReference type="InterPro" id="IPR003961">
    <property type="entry name" value="FN3_dom"/>
</dbReference>
<dbReference type="EMBL" id="KZ346518">
    <property type="protein sequence ID" value="PIO69785.1"/>
    <property type="molecule type" value="Genomic_DNA"/>
</dbReference>
<evidence type="ECO:0000256" key="4">
    <source>
        <dbReference type="ARBA" id="ARBA00006692"/>
    </source>
</evidence>
<dbReference type="Gene3D" id="3.30.200.20">
    <property type="entry name" value="Phosphorylase Kinase, domain 1"/>
    <property type="match status" value="1"/>
</dbReference>
<evidence type="ECO:0000256" key="13">
    <source>
        <dbReference type="ARBA" id="ARBA00023157"/>
    </source>
</evidence>
<dbReference type="Pfam" id="PF00069">
    <property type="entry name" value="Pkinase"/>
    <property type="match status" value="1"/>
</dbReference>
<dbReference type="InterPro" id="IPR007110">
    <property type="entry name" value="Ig-like_dom"/>
</dbReference>
<dbReference type="GO" id="GO:0031674">
    <property type="term" value="C:I band"/>
    <property type="evidence" value="ECO:0007669"/>
    <property type="project" value="UniProtKB-SubCell"/>
</dbReference>
<dbReference type="FunFam" id="2.60.40.10:FF:000345">
    <property type="entry name" value="Muscle M-line assembly protein unc-89"/>
    <property type="match status" value="1"/>
</dbReference>
<evidence type="ECO:0000256" key="12">
    <source>
        <dbReference type="ARBA" id="ARBA00023054"/>
    </source>
</evidence>
<dbReference type="InterPro" id="IPR011009">
    <property type="entry name" value="Kinase-like_dom_sf"/>
</dbReference>
<feature type="domain" description="Ig-like" evidence="19">
    <location>
        <begin position="1539"/>
        <end position="1627"/>
    </location>
</feature>
<proteinExistence type="inferred from homology"/>
<evidence type="ECO:0000256" key="17">
    <source>
        <dbReference type="SAM" id="MobiDB-lite"/>
    </source>
</evidence>
<dbReference type="PROSITE" id="PS50853">
    <property type="entry name" value="FN3"/>
    <property type="match status" value="2"/>
</dbReference>
<feature type="domain" description="Ig-like" evidence="19">
    <location>
        <begin position="1132"/>
        <end position="1207"/>
    </location>
</feature>
<accession>A0A2G9UHR2</accession>
<feature type="domain" description="Protein kinase" evidence="18">
    <location>
        <begin position="280"/>
        <end position="535"/>
    </location>
</feature>
<dbReference type="OrthoDB" id="2152335at2759"/>
<name>A0A2G9UHR2_TELCI</name>
<organism evidence="21 22">
    <name type="scientific">Teladorsagia circumcincta</name>
    <name type="common">Brown stomach worm</name>
    <name type="synonym">Ostertagia circumcincta</name>
    <dbReference type="NCBI Taxonomy" id="45464"/>
    <lineage>
        <taxon>Eukaryota</taxon>
        <taxon>Metazoa</taxon>
        <taxon>Ecdysozoa</taxon>
        <taxon>Nematoda</taxon>
        <taxon>Chromadorea</taxon>
        <taxon>Rhabditida</taxon>
        <taxon>Rhabditina</taxon>
        <taxon>Rhabditomorpha</taxon>
        <taxon>Strongyloidea</taxon>
        <taxon>Trichostrongylidae</taxon>
        <taxon>Teladorsagia</taxon>
    </lineage>
</organism>
<evidence type="ECO:0000256" key="3">
    <source>
        <dbReference type="ARBA" id="ARBA00004355"/>
    </source>
</evidence>
<dbReference type="InterPro" id="IPR036179">
    <property type="entry name" value="Ig-like_dom_sf"/>
</dbReference>
<dbReference type="Proteomes" id="UP000230423">
    <property type="component" value="Unassembled WGS sequence"/>
</dbReference>
<evidence type="ECO:0000259" key="20">
    <source>
        <dbReference type="PROSITE" id="PS50853"/>
    </source>
</evidence>
<evidence type="ECO:0000256" key="2">
    <source>
        <dbReference type="ARBA" id="ARBA00004161"/>
    </source>
</evidence>
<evidence type="ECO:0000256" key="16">
    <source>
        <dbReference type="PROSITE-ProRule" id="PRU10141"/>
    </source>
</evidence>
<keyword evidence="12" id="KW-0175">Coiled coil</keyword>
<dbReference type="SUPFAM" id="SSF48726">
    <property type="entry name" value="Immunoglobulin"/>
    <property type="match status" value="11"/>
</dbReference>
<dbReference type="Gene3D" id="1.10.510.10">
    <property type="entry name" value="Transferase(Phosphotransferase) domain 1"/>
    <property type="match status" value="1"/>
</dbReference>
<dbReference type="PROSITE" id="PS50011">
    <property type="entry name" value="PROTEIN_KINASE_DOM"/>
    <property type="match status" value="1"/>
</dbReference>
<keyword evidence="15" id="KW-0393">Immunoglobulin domain</keyword>
<evidence type="ECO:0000256" key="14">
    <source>
        <dbReference type="ARBA" id="ARBA00023242"/>
    </source>
</evidence>
<gene>
    <name evidence="21" type="ORF">TELCIR_08380</name>
</gene>
<feature type="domain" description="Fibronectin type-III" evidence="20">
    <location>
        <begin position="1328"/>
        <end position="1424"/>
    </location>
</feature>
<feature type="domain" description="Ig-like" evidence="19">
    <location>
        <begin position="600"/>
        <end position="690"/>
    </location>
</feature>
<feature type="domain" description="Ig-like" evidence="19">
    <location>
        <begin position="1428"/>
        <end position="1517"/>
    </location>
</feature>
<dbReference type="FunFam" id="2.60.40.10:FF:001948">
    <property type="entry name" value="Titin homolog"/>
    <property type="match status" value="1"/>
</dbReference>
<feature type="compositionally biased region" description="Low complexity" evidence="17">
    <location>
        <begin position="1038"/>
        <end position="1051"/>
    </location>
</feature>
<dbReference type="FunFam" id="1.10.510.10:FF:000135">
    <property type="entry name" value="Putative myosin light chain kinase 3"/>
    <property type="match status" value="1"/>
</dbReference>
<feature type="domain" description="Ig-like" evidence="19">
    <location>
        <begin position="1221"/>
        <end position="1312"/>
    </location>
</feature>
<feature type="domain" description="Fibronectin type-III" evidence="20">
    <location>
        <begin position="139"/>
        <end position="232"/>
    </location>
</feature>
<evidence type="ECO:0000256" key="1">
    <source>
        <dbReference type="ARBA" id="ARBA00004123"/>
    </source>
</evidence>
<dbReference type="PRINTS" id="PR00014">
    <property type="entry name" value="FNTYPEIII"/>
</dbReference>